<dbReference type="PANTHER" id="PTHR47265:SF1">
    <property type="entry name" value="IRON-SULFUR ASSEMBLY PROTEIN ISCA, CHLOROPLASTIC"/>
    <property type="match status" value="1"/>
</dbReference>
<dbReference type="Gene3D" id="2.60.300.12">
    <property type="entry name" value="HesB-like domain"/>
    <property type="match status" value="1"/>
</dbReference>
<gene>
    <name evidence="2" type="ORF">VPK24_18140</name>
</gene>
<name>A0ABW7CEN2_9CYAN</name>
<evidence type="ECO:0000259" key="1">
    <source>
        <dbReference type="Pfam" id="PF01521"/>
    </source>
</evidence>
<dbReference type="RefSeq" id="WP_393015539.1">
    <property type="nucleotide sequence ID" value="NZ_JAZAQF010000094.1"/>
</dbReference>
<dbReference type="InterPro" id="IPR017870">
    <property type="entry name" value="FeS_cluster_insertion_CS"/>
</dbReference>
<feature type="domain" description="Core" evidence="1">
    <location>
        <begin position="3"/>
        <end position="105"/>
    </location>
</feature>
<comment type="caution">
    <text evidence="2">The sequence shown here is derived from an EMBL/GenBank/DDBJ whole genome shotgun (WGS) entry which is preliminary data.</text>
</comment>
<dbReference type="InterPro" id="IPR035903">
    <property type="entry name" value="HesB-like_dom_sf"/>
</dbReference>
<dbReference type="PANTHER" id="PTHR47265">
    <property type="entry name" value="IRON-SULFUR ASSEMBLY PROTEIN ISCA, CHLOROPLASTIC"/>
    <property type="match status" value="1"/>
</dbReference>
<dbReference type="InterPro" id="IPR031108">
    <property type="entry name" value="IscA_plant_cyanobact"/>
</dbReference>
<sequence length="113" mass="12722">MLVLSAAAQAEVQRLARQWGLEQGWFRLEVRSGGCRSLTYALQFHPPGQAIAPDEQSLEGDGWRAIIRDRDLPYLRGLTIDYSEDLVGGNFRFQNPNARNNCSCGHSFDHDES</sequence>
<dbReference type="InterPro" id="IPR016092">
    <property type="entry name" value="ATAP"/>
</dbReference>
<proteinExistence type="predicted"/>
<dbReference type="EMBL" id="JAZAQF010000094">
    <property type="protein sequence ID" value="MFG3819570.1"/>
    <property type="molecule type" value="Genomic_DNA"/>
</dbReference>
<protein>
    <submittedName>
        <fullName evidence="2">Iron-sulfur cluster assembly accessory protein</fullName>
    </submittedName>
</protein>
<keyword evidence="3" id="KW-1185">Reference proteome</keyword>
<evidence type="ECO:0000313" key="3">
    <source>
        <dbReference type="Proteomes" id="UP001604335"/>
    </source>
</evidence>
<dbReference type="InterPro" id="IPR000361">
    <property type="entry name" value="ATAP_core_dom"/>
</dbReference>
<organism evidence="2 3">
    <name type="scientific">Limnothrix redekei LRLZ20PSL1</name>
    <dbReference type="NCBI Taxonomy" id="3112953"/>
    <lineage>
        <taxon>Bacteria</taxon>
        <taxon>Bacillati</taxon>
        <taxon>Cyanobacteriota</taxon>
        <taxon>Cyanophyceae</taxon>
        <taxon>Pseudanabaenales</taxon>
        <taxon>Pseudanabaenaceae</taxon>
        <taxon>Limnothrix</taxon>
    </lineage>
</organism>
<dbReference type="NCBIfam" id="TIGR00049">
    <property type="entry name" value="iron-sulfur cluster assembly accessory protein"/>
    <property type="match status" value="1"/>
</dbReference>
<dbReference type="Pfam" id="PF01521">
    <property type="entry name" value="Fe-S_biosyn"/>
    <property type="match status" value="1"/>
</dbReference>
<evidence type="ECO:0000313" key="2">
    <source>
        <dbReference type="EMBL" id="MFG3819570.1"/>
    </source>
</evidence>
<accession>A0ABW7CEN2</accession>
<dbReference type="Proteomes" id="UP001604335">
    <property type="component" value="Unassembled WGS sequence"/>
</dbReference>
<reference evidence="3" key="1">
    <citation type="journal article" date="2024" name="Algal Res.">
        <title>Biochemical, toxicological and genomic investigation of a high-biomass producing Limnothrix strain isolated from Italian shallow drinking water reservoir.</title>
        <authorList>
            <person name="Simonazzi M."/>
            <person name="Shishido T.K."/>
            <person name="Delbaje E."/>
            <person name="Wahlsten M."/>
            <person name="Fewer D.P."/>
            <person name="Sivonen K."/>
            <person name="Pezzolesi L."/>
            <person name="Pistocchi R."/>
        </authorList>
    </citation>
    <scope>NUCLEOTIDE SEQUENCE [LARGE SCALE GENOMIC DNA]</scope>
    <source>
        <strain evidence="3">LRLZ20PSL1</strain>
    </source>
</reference>
<dbReference type="SUPFAM" id="SSF89360">
    <property type="entry name" value="HesB-like domain"/>
    <property type="match status" value="1"/>
</dbReference>
<dbReference type="PROSITE" id="PS01152">
    <property type="entry name" value="HESB"/>
    <property type="match status" value="1"/>
</dbReference>